<comment type="caution">
    <text evidence="2">The sequence shown here is derived from an EMBL/GenBank/DDBJ whole genome shotgun (WGS) entry which is preliminary data.</text>
</comment>
<dbReference type="OrthoDB" id="1437031at2"/>
<name>A0A327QR93_9BACT</name>
<gene>
    <name evidence="2" type="ORF">LX64_03200</name>
</gene>
<accession>A0A327QR93</accession>
<feature type="chain" id="PRO_5016271394" description="SH3 domain-containing protein" evidence="1">
    <location>
        <begin position="17"/>
        <end position="264"/>
    </location>
</feature>
<evidence type="ECO:0008006" key="4">
    <source>
        <dbReference type="Google" id="ProtNLM"/>
    </source>
</evidence>
<feature type="signal peptide" evidence="1">
    <location>
        <begin position="1"/>
        <end position="16"/>
    </location>
</feature>
<dbReference type="RefSeq" id="WP_148707341.1">
    <property type="nucleotide sequence ID" value="NZ_QLLL01000005.1"/>
</dbReference>
<keyword evidence="1" id="KW-0732">Signal</keyword>
<evidence type="ECO:0000256" key="1">
    <source>
        <dbReference type="SAM" id="SignalP"/>
    </source>
</evidence>
<evidence type="ECO:0000313" key="2">
    <source>
        <dbReference type="EMBL" id="RAJ04317.1"/>
    </source>
</evidence>
<dbReference type="Proteomes" id="UP000249547">
    <property type="component" value="Unassembled WGS sequence"/>
</dbReference>
<dbReference type="EMBL" id="QLLL01000005">
    <property type="protein sequence ID" value="RAJ04317.1"/>
    <property type="molecule type" value="Genomic_DNA"/>
</dbReference>
<protein>
    <recommendedName>
        <fullName evidence="4">SH3 domain-containing protein</fullName>
    </recommendedName>
</protein>
<evidence type="ECO:0000313" key="3">
    <source>
        <dbReference type="Proteomes" id="UP000249547"/>
    </source>
</evidence>
<dbReference type="AlphaFoldDB" id="A0A327QR93"/>
<reference evidence="2 3" key="1">
    <citation type="submission" date="2018-06" db="EMBL/GenBank/DDBJ databases">
        <title>Genomic Encyclopedia of Archaeal and Bacterial Type Strains, Phase II (KMG-II): from individual species to whole genera.</title>
        <authorList>
            <person name="Goeker M."/>
        </authorList>
    </citation>
    <scope>NUCLEOTIDE SEQUENCE [LARGE SCALE GENOMIC DNA]</scope>
    <source>
        <strain evidence="2 3">DSM 23857</strain>
    </source>
</reference>
<organism evidence="2 3">
    <name type="scientific">Chitinophaga skermanii</name>
    <dbReference type="NCBI Taxonomy" id="331697"/>
    <lineage>
        <taxon>Bacteria</taxon>
        <taxon>Pseudomonadati</taxon>
        <taxon>Bacteroidota</taxon>
        <taxon>Chitinophagia</taxon>
        <taxon>Chitinophagales</taxon>
        <taxon>Chitinophagaceae</taxon>
        <taxon>Chitinophaga</taxon>
    </lineage>
</organism>
<keyword evidence="3" id="KW-1185">Reference proteome</keyword>
<sequence>MRRVFPLAIVVMCAVACNNGTTTPTTDSAAIAAQHEADDRKTPILSERVAGSVNVYDGVNGKLLFTLQDDVPVTTTITENGWCQIGIHASLTNEEATNLFIAKGADIKINDQVAGKAESNLEVGSSDGELTGYIEAKYIKRGTIIENYLSNLLQSKGNNNITKQDLQPFIASYQLRETDVLGTNWKTYEYYDDWMTDASAGWRILLVFKGDNLLGVVHSRVMHVNDKIDTALELGYNFLNVNSTDTTALNDFVTQFNEFIVGVD</sequence>
<proteinExistence type="predicted"/>